<protein>
    <submittedName>
        <fullName evidence="4">Cell wall-active antibiotics response protein LiaF</fullName>
    </submittedName>
</protein>
<reference evidence="5" key="1">
    <citation type="journal article" date="2019" name="Int. J. Syst. Evol. Microbiol.">
        <title>The Global Catalogue of Microorganisms (GCM) 10K type strain sequencing project: providing services to taxonomists for standard genome sequencing and annotation.</title>
        <authorList>
            <consortium name="The Broad Institute Genomics Platform"/>
            <consortium name="The Broad Institute Genome Sequencing Center for Infectious Disease"/>
            <person name="Wu L."/>
            <person name="Ma J."/>
        </authorList>
    </citation>
    <scope>NUCLEOTIDE SEQUENCE [LARGE SCALE GENOMIC DNA]</scope>
    <source>
        <strain evidence="5">CCM 8897</strain>
    </source>
</reference>
<dbReference type="InterPro" id="IPR047793">
    <property type="entry name" value="LiaF_C"/>
</dbReference>
<dbReference type="InterPro" id="IPR016975">
    <property type="entry name" value="Cell_wall_LiaF"/>
</dbReference>
<dbReference type="Pfam" id="PF09922">
    <property type="entry name" value="LiaF-like_C"/>
    <property type="match status" value="1"/>
</dbReference>
<dbReference type="PIRSF" id="PIRSF031509">
    <property type="entry name" value="Cell_wall_LiaF/YvqF"/>
    <property type="match status" value="1"/>
</dbReference>
<sequence>MRKFLPFMGVILVATLIMLGWQIFSTPQSIVFLTIGIILALIVNRRRQKGKERNSVLKVIAGISIGVSVASHQSFWLLLFLTLVFLMLLFPTVLGKPDHFFWRKKKYTAPQVDPDVDGAVPDHEWQMTTNRWWGDQNIGKQVYQWHDINLKELGGDTIIDLGNTLLPTDRENVVIIQKGFGNTRVLVPFGTAVYLEHSVFVGDVKFSDQIHQLKNQTLRVKTPDYQESERRIRIVTSCLIGDLEVVYV</sequence>
<feature type="transmembrane region" description="Helical" evidence="1">
    <location>
        <begin position="27"/>
        <end position="43"/>
    </location>
</feature>
<accession>A0ABW1UT00</accession>
<dbReference type="NCBIfam" id="NF040535">
    <property type="entry name" value="LiaF_C_term"/>
    <property type="match status" value="1"/>
</dbReference>
<evidence type="ECO:0000259" key="2">
    <source>
        <dbReference type="Pfam" id="PF09922"/>
    </source>
</evidence>
<feature type="transmembrane region" description="Helical" evidence="1">
    <location>
        <begin position="5"/>
        <end position="21"/>
    </location>
</feature>
<keyword evidence="1" id="KW-1133">Transmembrane helix</keyword>
<dbReference type="Pfam" id="PF24661">
    <property type="entry name" value="DUF7649"/>
    <property type="match status" value="1"/>
</dbReference>
<name>A0ABW1UT00_9LACO</name>
<dbReference type="Proteomes" id="UP001596310">
    <property type="component" value="Unassembled WGS sequence"/>
</dbReference>
<dbReference type="InterPro" id="IPR024425">
    <property type="entry name" value="LiaF-like_C"/>
</dbReference>
<feature type="domain" description="DUF7649" evidence="3">
    <location>
        <begin position="7"/>
        <end position="88"/>
    </location>
</feature>
<dbReference type="InterPro" id="IPR056066">
    <property type="entry name" value="DUF7649"/>
</dbReference>
<keyword evidence="5" id="KW-1185">Reference proteome</keyword>
<proteinExistence type="predicted"/>
<comment type="caution">
    <text evidence="4">The sequence shown here is derived from an EMBL/GenBank/DDBJ whole genome shotgun (WGS) entry which is preliminary data.</text>
</comment>
<keyword evidence="1" id="KW-0812">Transmembrane</keyword>
<keyword evidence="1" id="KW-0472">Membrane</keyword>
<evidence type="ECO:0000256" key="1">
    <source>
        <dbReference type="SAM" id="Phobius"/>
    </source>
</evidence>
<evidence type="ECO:0000313" key="4">
    <source>
        <dbReference type="EMBL" id="MFC6316027.1"/>
    </source>
</evidence>
<organism evidence="4 5">
    <name type="scientific">Lapidilactobacillus achengensis</name>
    <dbReference type="NCBI Taxonomy" id="2486000"/>
    <lineage>
        <taxon>Bacteria</taxon>
        <taxon>Bacillati</taxon>
        <taxon>Bacillota</taxon>
        <taxon>Bacilli</taxon>
        <taxon>Lactobacillales</taxon>
        <taxon>Lactobacillaceae</taxon>
        <taxon>Lapidilactobacillus</taxon>
    </lineage>
</organism>
<evidence type="ECO:0000259" key="3">
    <source>
        <dbReference type="Pfam" id="PF24661"/>
    </source>
</evidence>
<evidence type="ECO:0000313" key="5">
    <source>
        <dbReference type="Proteomes" id="UP001596310"/>
    </source>
</evidence>
<feature type="transmembrane region" description="Helical" evidence="1">
    <location>
        <begin position="77"/>
        <end position="95"/>
    </location>
</feature>
<dbReference type="RefSeq" id="WP_164511188.1">
    <property type="nucleotide sequence ID" value="NZ_JBHSSM010000023.1"/>
</dbReference>
<feature type="domain" description="Cell wall-active antibiotics response LiaF-like C-terminal" evidence="2">
    <location>
        <begin position="132"/>
        <end position="245"/>
    </location>
</feature>
<dbReference type="EMBL" id="JBHSSM010000023">
    <property type="protein sequence ID" value="MFC6316027.1"/>
    <property type="molecule type" value="Genomic_DNA"/>
</dbReference>
<gene>
    <name evidence="4" type="primary">liaF</name>
    <name evidence="4" type="ORF">ACFQHW_10680</name>
</gene>